<dbReference type="InterPro" id="IPR018211">
    <property type="entry name" value="ADH_Fe_CS"/>
</dbReference>
<evidence type="ECO:0000256" key="4">
    <source>
        <dbReference type="ARBA" id="ARBA00023027"/>
    </source>
</evidence>
<dbReference type="InterPro" id="IPR001670">
    <property type="entry name" value="ADH_Fe/GldA"/>
</dbReference>
<evidence type="ECO:0000256" key="6">
    <source>
        <dbReference type="ARBA" id="ARBA00049243"/>
    </source>
</evidence>
<dbReference type="PANTHER" id="PTHR11496:SF102">
    <property type="entry name" value="ALCOHOL DEHYDROGENASE 4"/>
    <property type="match status" value="1"/>
</dbReference>
<dbReference type="PANTHER" id="PTHR11496">
    <property type="entry name" value="ALCOHOL DEHYDROGENASE"/>
    <property type="match status" value="1"/>
</dbReference>
<evidence type="ECO:0000256" key="7">
    <source>
        <dbReference type="ARBA" id="ARBA00074848"/>
    </source>
</evidence>
<dbReference type="KEGG" id="ppru:FDP22_08520"/>
<dbReference type="RefSeq" id="WP_138572134.1">
    <property type="nucleotide sequence ID" value="NZ_CP040818.1"/>
</dbReference>
<organism evidence="11 12">
    <name type="scientific">Paroceanicella profunda</name>
    <dbReference type="NCBI Taxonomy" id="2579971"/>
    <lineage>
        <taxon>Bacteria</taxon>
        <taxon>Pseudomonadati</taxon>
        <taxon>Pseudomonadota</taxon>
        <taxon>Alphaproteobacteria</taxon>
        <taxon>Rhodobacterales</taxon>
        <taxon>Paracoccaceae</taxon>
        <taxon>Paroceanicella</taxon>
    </lineage>
</organism>
<evidence type="ECO:0000313" key="12">
    <source>
        <dbReference type="Proteomes" id="UP000305888"/>
    </source>
</evidence>
<dbReference type="CDD" id="cd14861">
    <property type="entry name" value="Fe-ADH-like"/>
    <property type="match status" value="1"/>
</dbReference>
<name>A0A5B8FTW2_9RHOB</name>
<dbReference type="Pfam" id="PF00465">
    <property type="entry name" value="Fe-ADH"/>
    <property type="match status" value="1"/>
</dbReference>
<dbReference type="FunFam" id="1.20.1090.10:FF:000001">
    <property type="entry name" value="Aldehyde-alcohol dehydrogenase"/>
    <property type="match status" value="1"/>
</dbReference>
<proteinExistence type="inferred from homology"/>
<evidence type="ECO:0000313" key="11">
    <source>
        <dbReference type="EMBL" id="QDL91815.1"/>
    </source>
</evidence>
<evidence type="ECO:0000259" key="10">
    <source>
        <dbReference type="Pfam" id="PF25137"/>
    </source>
</evidence>
<evidence type="ECO:0000256" key="1">
    <source>
        <dbReference type="ARBA" id="ARBA00001962"/>
    </source>
</evidence>
<dbReference type="Proteomes" id="UP000305888">
    <property type="component" value="Chromosome"/>
</dbReference>
<keyword evidence="12" id="KW-1185">Reference proteome</keyword>
<feature type="domain" description="Alcohol dehydrogenase iron-type/glycerol dehydrogenase GldA" evidence="9">
    <location>
        <begin position="15"/>
        <end position="188"/>
    </location>
</feature>
<evidence type="ECO:0000256" key="8">
    <source>
        <dbReference type="ARBA" id="ARBA00076680"/>
    </source>
</evidence>
<dbReference type="AlphaFoldDB" id="A0A5B8FTW2"/>
<dbReference type="Pfam" id="PF25137">
    <property type="entry name" value="ADH_Fe_C"/>
    <property type="match status" value="1"/>
</dbReference>
<dbReference type="EMBL" id="CP040818">
    <property type="protein sequence ID" value="QDL91815.1"/>
    <property type="molecule type" value="Genomic_DNA"/>
</dbReference>
<comment type="catalytic activity">
    <reaction evidence="6">
        <text>a primary alcohol + NAD(+) = an aldehyde + NADH + H(+)</text>
        <dbReference type="Rhea" id="RHEA:10736"/>
        <dbReference type="ChEBI" id="CHEBI:15378"/>
        <dbReference type="ChEBI" id="CHEBI:15734"/>
        <dbReference type="ChEBI" id="CHEBI:17478"/>
        <dbReference type="ChEBI" id="CHEBI:57540"/>
        <dbReference type="ChEBI" id="CHEBI:57945"/>
        <dbReference type="EC" id="1.1.1.1"/>
    </reaction>
</comment>
<reference evidence="11 12" key="1">
    <citation type="submission" date="2019-06" db="EMBL/GenBank/DDBJ databases">
        <title>Genome sequence of Rhodobacteraceae bacterium D4M1.</title>
        <authorList>
            <person name="Cao J."/>
        </authorList>
    </citation>
    <scope>NUCLEOTIDE SEQUENCE [LARGE SCALE GENOMIC DNA]</scope>
    <source>
        <strain evidence="11 12">D4M1</strain>
    </source>
</reference>
<dbReference type="OrthoDB" id="9815791at2"/>
<gene>
    <name evidence="11" type="ORF">FDP22_08520</name>
</gene>
<feature type="domain" description="Fe-containing alcohol dehydrogenase-like C-terminal" evidence="10">
    <location>
        <begin position="199"/>
        <end position="386"/>
    </location>
</feature>
<dbReference type="InterPro" id="IPR056798">
    <property type="entry name" value="ADH_Fe_C"/>
</dbReference>
<dbReference type="PROSITE" id="PS00913">
    <property type="entry name" value="ADH_IRON_1"/>
    <property type="match status" value="1"/>
</dbReference>
<dbReference type="GO" id="GO:0046872">
    <property type="term" value="F:metal ion binding"/>
    <property type="evidence" value="ECO:0007669"/>
    <property type="project" value="InterPro"/>
</dbReference>
<protein>
    <recommendedName>
        <fullName evidence="7">Alcohol dehydrogenase 2</fullName>
    </recommendedName>
    <alternativeName>
        <fullName evidence="8">Alcohol dehydrogenase II</fullName>
    </alternativeName>
</protein>
<evidence type="ECO:0000256" key="2">
    <source>
        <dbReference type="ARBA" id="ARBA00007358"/>
    </source>
</evidence>
<evidence type="ECO:0000256" key="5">
    <source>
        <dbReference type="ARBA" id="ARBA00049164"/>
    </source>
</evidence>
<accession>A0A5B8FTW2</accession>
<keyword evidence="3" id="KW-0560">Oxidoreductase</keyword>
<comment type="similarity">
    <text evidence="2">Belongs to the iron-containing alcohol dehydrogenase family.</text>
</comment>
<keyword evidence="4" id="KW-0520">NAD</keyword>
<dbReference type="GO" id="GO:0004022">
    <property type="term" value="F:alcohol dehydrogenase (NAD+) activity"/>
    <property type="evidence" value="ECO:0007669"/>
    <property type="project" value="UniProtKB-EC"/>
</dbReference>
<dbReference type="SUPFAM" id="SSF56796">
    <property type="entry name" value="Dehydroquinate synthase-like"/>
    <property type="match status" value="1"/>
</dbReference>
<dbReference type="Gene3D" id="1.20.1090.10">
    <property type="entry name" value="Dehydroquinate synthase-like - alpha domain"/>
    <property type="match status" value="1"/>
</dbReference>
<dbReference type="InterPro" id="IPR039697">
    <property type="entry name" value="Alcohol_dehydrogenase_Fe"/>
</dbReference>
<evidence type="ECO:0000259" key="9">
    <source>
        <dbReference type="Pfam" id="PF00465"/>
    </source>
</evidence>
<evidence type="ECO:0000256" key="3">
    <source>
        <dbReference type="ARBA" id="ARBA00023002"/>
    </source>
</evidence>
<comment type="cofactor">
    <cofactor evidence="1">
        <name>Fe cation</name>
        <dbReference type="ChEBI" id="CHEBI:24875"/>
    </cofactor>
</comment>
<dbReference type="FunFam" id="3.40.50.1970:FF:000003">
    <property type="entry name" value="Alcohol dehydrogenase, iron-containing"/>
    <property type="match status" value="1"/>
</dbReference>
<sequence length="389" mass="40442">MFDIPPGLSRNWSWPTDIRFGAGRLAELPDIVAGLGARNPLFVTDAGLARLPLAARALAVLEGAGLAHGAFTDIQPNPTGAQVSAGVEAFRAGGHDAVIAFGGGSGLDAAKAIALMVHQSRPIWDFEDVGDNWTRVDTSARVPVVALPTTAGTGSELGRSSVITDTARHRKMIIFHPIMLPHVAVLDPELTLDLPPALTASTGMDALCHALETWITPNFHPMADGLALQALRMIRTALPRAFADGQDLGARAQMLVASGMACVALQKGLGAVHALSHALGAVHDAPHGLLNAILLPHVIGFNRAAAEPRLTELAGLLDLPERSGAGVVAWLAGLRDTLGIPETLAPLGIDRSRLEETVNLALADPCAAANPVPLTRDTVAALLRAVIPG</sequence>
<dbReference type="Gene3D" id="3.40.50.1970">
    <property type="match status" value="1"/>
</dbReference>
<comment type="catalytic activity">
    <reaction evidence="5">
        <text>a secondary alcohol + NAD(+) = a ketone + NADH + H(+)</text>
        <dbReference type="Rhea" id="RHEA:10740"/>
        <dbReference type="ChEBI" id="CHEBI:15378"/>
        <dbReference type="ChEBI" id="CHEBI:17087"/>
        <dbReference type="ChEBI" id="CHEBI:35681"/>
        <dbReference type="ChEBI" id="CHEBI:57540"/>
        <dbReference type="ChEBI" id="CHEBI:57945"/>
        <dbReference type="EC" id="1.1.1.1"/>
    </reaction>
</comment>